<gene>
    <name evidence="1" type="ORF">HNR40_006032</name>
</gene>
<keyword evidence="2" id="KW-1185">Reference proteome</keyword>
<organism evidence="1 2">
    <name type="scientific">Nonomuraea endophytica</name>
    <dbReference type="NCBI Taxonomy" id="714136"/>
    <lineage>
        <taxon>Bacteria</taxon>
        <taxon>Bacillati</taxon>
        <taxon>Actinomycetota</taxon>
        <taxon>Actinomycetes</taxon>
        <taxon>Streptosporangiales</taxon>
        <taxon>Streptosporangiaceae</taxon>
        <taxon>Nonomuraea</taxon>
    </lineage>
</organism>
<dbReference type="RefSeq" id="WP_184967111.1">
    <property type="nucleotide sequence ID" value="NZ_JACHIN010000008.1"/>
</dbReference>
<proteinExistence type="predicted"/>
<evidence type="ECO:0000313" key="1">
    <source>
        <dbReference type="EMBL" id="MBB5080545.1"/>
    </source>
</evidence>
<dbReference type="Proteomes" id="UP000568380">
    <property type="component" value="Unassembled WGS sequence"/>
</dbReference>
<accession>A0A7W8EH43</accession>
<comment type="caution">
    <text evidence="1">The sequence shown here is derived from an EMBL/GenBank/DDBJ whole genome shotgun (WGS) entry which is preliminary data.</text>
</comment>
<reference evidence="1 2" key="1">
    <citation type="submission" date="2020-08" db="EMBL/GenBank/DDBJ databases">
        <title>Genomic Encyclopedia of Type Strains, Phase IV (KMG-IV): sequencing the most valuable type-strain genomes for metagenomic binning, comparative biology and taxonomic classification.</title>
        <authorList>
            <person name="Goeker M."/>
        </authorList>
    </citation>
    <scope>NUCLEOTIDE SEQUENCE [LARGE SCALE GENOMIC DNA]</scope>
    <source>
        <strain evidence="1 2">DSM 45385</strain>
    </source>
</reference>
<protein>
    <submittedName>
        <fullName evidence="1">Uncharacterized protein</fullName>
    </submittedName>
</protein>
<dbReference type="EMBL" id="JACHIN010000008">
    <property type="protein sequence ID" value="MBB5080545.1"/>
    <property type="molecule type" value="Genomic_DNA"/>
</dbReference>
<name>A0A7W8EH43_9ACTN</name>
<sequence length="127" mass="14217">MSGYRARWRGADYPASPDATALEVWVRLRRDEPAEGFTEVEPGCHVRIVPVAECEGLWAVFTVCAWGGREFLVSDEREDALLLEYLGGSTPEAVALGMERAERGVYRRWVPRAETGEPTEQALDIHP</sequence>
<evidence type="ECO:0000313" key="2">
    <source>
        <dbReference type="Proteomes" id="UP000568380"/>
    </source>
</evidence>
<dbReference type="AlphaFoldDB" id="A0A7W8EH43"/>